<dbReference type="PRINTS" id="PR00079">
    <property type="entry name" value="G6PDHDRGNASE"/>
</dbReference>
<comment type="pathway">
    <text evidence="1">Carbohydrate degradation; pentose phosphate pathway; D-ribulose 5-phosphate from D-glucose 6-phosphate (oxidative stage): step 1/3.</text>
</comment>
<proteinExistence type="predicted"/>
<evidence type="ECO:0000259" key="7">
    <source>
        <dbReference type="Pfam" id="PF02781"/>
    </source>
</evidence>
<keyword evidence="2" id="KW-0313">Glucose metabolism</keyword>
<evidence type="ECO:0000256" key="1">
    <source>
        <dbReference type="ARBA" id="ARBA00004937"/>
    </source>
</evidence>
<dbReference type="eggNOG" id="COG0364">
    <property type="taxonomic scope" value="Bacteria"/>
</dbReference>
<dbReference type="InterPro" id="IPR022675">
    <property type="entry name" value="G6P_DH_C"/>
</dbReference>
<dbReference type="OrthoDB" id="9802739at2"/>
<protein>
    <submittedName>
        <fullName evidence="8">Glucose-6-phosphate 1-dehydrogenase</fullName>
    </submittedName>
</protein>
<dbReference type="Proteomes" id="UP000008366">
    <property type="component" value="Unassembled WGS sequence"/>
</dbReference>
<dbReference type="Pfam" id="PF02781">
    <property type="entry name" value="G6PD_C"/>
    <property type="match status" value="1"/>
</dbReference>
<dbReference type="STRING" id="1184609.KILIM_077_00240"/>
<dbReference type="EMBL" id="BAHD01000077">
    <property type="protein sequence ID" value="GAB97666.1"/>
    <property type="molecule type" value="Genomic_DNA"/>
</dbReference>
<dbReference type="PANTHER" id="PTHR23429">
    <property type="entry name" value="GLUCOSE-6-PHOSPHATE 1-DEHYDROGENASE G6PD"/>
    <property type="match status" value="1"/>
</dbReference>
<feature type="domain" description="Glucose-6-phosphate dehydrogenase NAD-binding" evidence="6">
    <location>
        <begin position="17"/>
        <end position="183"/>
    </location>
</feature>
<dbReference type="SUPFAM" id="SSF55347">
    <property type="entry name" value="Glyceraldehyde-3-phosphate dehydrogenase-like, C-terminal domain"/>
    <property type="match status" value="1"/>
</dbReference>
<dbReference type="Pfam" id="PF00479">
    <property type="entry name" value="G6PD_N"/>
    <property type="match status" value="1"/>
</dbReference>
<dbReference type="GO" id="GO:0005829">
    <property type="term" value="C:cytosol"/>
    <property type="evidence" value="ECO:0007669"/>
    <property type="project" value="TreeGrafter"/>
</dbReference>
<evidence type="ECO:0000259" key="6">
    <source>
        <dbReference type="Pfam" id="PF00479"/>
    </source>
</evidence>
<feature type="domain" description="Glucose-6-phosphate dehydrogenase C-terminal" evidence="7">
    <location>
        <begin position="187"/>
        <end position="463"/>
    </location>
</feature>
<dbReference type="SUPFAM" id="SSF51735">
    <property type="entry name" value="NAD(P)-binding Rossmann-fold domains"/>
    <property type="match status" value="1"/>
</dbReference>
<dbReference type="InterPro" id="IPR001282">
    <property type="entry name" value="G6P_DH"/>
</dbReference>
<organism evidence="8 9">
    <name type="scientific">Kineosphaera limosa NBRC 100340</name>
    <dbReference type="NCBI Taxonomy" id="1184609"/>
    <lineage>
        <taxon>Bacteria</taxon>
        <taxon>Bacillati</taxon>
        <taxon>Actinomycetota</taxon>
        <taxon>Actinomycetes</taxon>
        <taxon>Micrococcales</taxon>
        <taxon>Dermatophilaceae</taxon>
        <taxon>Kineosphaera</taxon>
    </lineage>
</organism>
<dbReference type="PIRSF" id="PIRSF000110">
    <property type="entry name" value="G6PD"/>
    <property type="match status" value="1"/>
</dbReference>
<accession>K6WUZ3</accession>
<dbReference type="AlphaFoldDB" id="K6WUZ3"/>
<evidence type="ECO:0000313" key="9">
    <source>
        <dbReference type="Proteomes" id="UP000008366"/>
    </source>
</evidence>
<dbReference type="InterPro" id="IPR036291">
    <property type="entry name" value="NAD(P)-bd_dom_sf"/>
</dbReference>
<evidence type="ECO:0000256" key="4">
    <source>
        <dbReference type="ARBA" id="ARBA00023002"/>
    </source>
</evidence>
<dbReference type="RefSeq" id="WP_006594198.1">
    <property type="nucleotide sequence ID" value="NZ_BAHD01000077.1"/>
</dbReference>
<keyword evidence="9" id="KW-1185">Reference proteome</keyword>
<keyword evidence="3" id="KW-0521">NADP</keyword>
<dbReference type="InterPro" id="IPR022674">
    <property type="entry name" value="G6P_DH_NAD-bd"/>
</dbReference>
<dbReference type="GO" id="GO:0009051">
    <property type="term" value="P:pentose-phosphate shunt, oxidative branch"/>
    <property type="evidence" value="ECO:0007669"/>
    <property type="project" value="TreeGrafter"/>
</dbReference>
<evidence type="ECO:0000256" key="2">
    <source>
        <dbReference type="ARBA" id="ARBA00022526"/>
    </source>
</evidence>
<evidence type="ECO:0000256" key="5">
    <source>
        <dbReference type="ARBA" id="ARBA00023277"/>
    </source>
</evidence>
<dbReference type="GO" id="GO:0050661">
    <property type="term" value="F:NADP binding"/>
    <property type="evidence" value="ECO:0007669"/>
    <property type="project" value="InterPro"/>
</dbReference>
<evidence type="ECO:0000313" key="8">
    <source>
        <dbReference type="EMBL" id="GAB97666.1"/>
    </source>
</evidence>
<dbReference type="PANTHER" id="PTHR23429:SF0">
    <property type="entry name" value="GLUCOSE-6-PHOSPHATE 1-DEHYDROGENASE"/>
    <property type="match status" value="1"/>
</dbReference>
<sequence length="466" mass="51395">MAKEAAHTKADEPVTLVIFGASGDLTQRLLLPGLGTLLKAEPHRRVTLVGAAVDEFDEARWHDLVLDRLREGGARTADARRVASGSRYERIDLLKDVELGRFVESLGTGQVVLYFALPPAVTAKICVLLASMDVPATFRLGLEKPFGTDSASAARLNQVLYRFAAEEQIFRIDHFLGKGAVLNLLGFRFANRIFEPVWNATNIERVEIAFDETLALEGRAGYYDKAGALADMIQSHLLLVCALVAMEDPAAIDDHEFRDLLTHVLRAMRLWQDCPLKASRRARYTAGTIDGADIPNYVDEPGVDPERGTETLAEVTVAIRNSRWAGVPFTLRSGKAMARGCRRIVVTFRPVNHLPAGFEPQPPPANRLVIDMNPERLTLEIMTNGEGDHFELERTSLSADIGPSTLRPYGEILGHIMDGNPILSVRGDMAQECWRIVTPVVEAWRAGEVPLEEYPAGSLGPESWLE</sequence>
<dbReference type="Gene3D" id="3.40.50.720">
    <property type="entry name" value="NAD(P)-binding Rossmann-like Domain"/>
    <property type="match status" value="1"/>
</dbReference>
<dbReference type="Gene3D" id="3.30.360.10">
    <property type="entry name" value="Dihydrodipicolinate Reductase, domain 2"/>
    <property type="match status" value="1"/>
</dbReference>
<keyword evidence="5" id="KW-0119">Carbohydrate metabolism</keyword>
<reference evidence="8 9" key="1">
    <citation type="submission" date="2012-08" db="EMBL/GenBank/DDBJ databases">
        <title>Whole genome shotgun sequence of Kineosphaera limosa NBRC 100340.</title>
        <authorList>
            <person name="Yoshida I."/>
            <person name="Isaki S."/>
            <person name="Hosoyama A."/>
            <person name="Tsuchikane K."/>
            <person name="Katsumata H."/>
            <person name="Ando Y."/>
            <person name="Ohji S."/>
            <person name="Hamada M."/>
            <person name="Tamura T."/>
            <person name="Yamazoe A."/>
            <person name="Yamazaki S."/>
            <person name="Fujita N."/>
        </authorList>
    </citation>
    <scope>NUCLEOTIDE SEQUENCE [LARGE SCALE GENOMIC DNA]</scope>
    <source>
        <strain evidence="8 9">NBRC 100340</strain>
    </source>
</reference>
<gene>
    <name evidence="8" type="primary">zwf</name>
    <name evidence="8" type="ORF">KILIM_077_00240</name>
</gene>
<evidence type="ECO:0000256" key="3">
    <source>
        <dbReference type="ARBA" id="ARBA00022857"/>
    </source>
</evidence>
<name>K6WUZ3_9MICO</name>
<dbReference type="GO" id="GO:0004345">
    <property type="term" value="F:glucose-6-phosphate dehydrogenase activity"/>
    <property type="evidence" value="ECO:0007669"/>
    <property type="project" value="InterPro"/>
</dbReference>
<dbReference type="NCBIfam" id="NF009492">
    <property type="entry name" value="PRK12853.1-3"/>
    <property type="match status" value="1"/>
</dbReference>
<comment type="caution">
    <text evidence="8">The sequence shown here is derived from an EMBL/GenBank/DDBJ whole genome shotgun (WGS) entry which is preliminary data.</text>
</comment>
<dbReference type="GO" id="GO:0006006">
    <property type="term" value="P:glucose metabolic process"/>
    <property type="evidence" value="ECO:0007669"/>
    <property type="project" value="UniProtKB-KW"/>
</dbReference>
<keyword evidence="4" id="KW-0560">Oxidoreductase</keyword>